<evidence type="ECO:0000256" key="8">
    <source>
        <dbReference type="ARBA" id="ARBA00013065"/>
    </source>
</evidence>
<feature type="compositionally biased region" description="Low complexity" evidence="25">
    <location>
        <begin position="1150"/>
        <end position="1162"/>
    </location>
</feature>
<dbReference type="Gene3D" id="3.40.1160.10">
    <property type="entry name" value="Acetylglutamate kinase-like"/>
    <property type="match status" value="1"/>
</dbReference>
<dbReference type="SUPFAM" id="SSF55753">
    <property type="entry name" value="Actin depolymerizing proteins"/>
    <property type="match status" value="1"/>
</dbReference>
<evidence type="ECO:0000256" key="25">
    <source>
        <dbReference type="SAM" id="MobiDB-lite"/>
    </source>
</evidence>
<keyword evidence="17" id="KW-0521">NADP</keyword>
<dbReference type="InterPro" id="IPR004662">
    <property type="entry name" value="AcgluKinase_fam"/>
</dbReference>
<comment type="similarity">
    <text evidence="7">Belongs to the actin-binding proteins ADF family. Twinfilin subfamily.</text>
</comment>
<keyword evidence="12" id="KW-0808">Transferase</keyword>
<keyword evidence="9" id="KW-0963">Cytoplasm</keyword>
<dbReference type="Pfam" id="PF04979">
    <property type="entry name" value="IPP-2"/>
    <property type="match status" value="1"/>
</dbReference>
<dbReference type="GO" id="GO:0003779">
    <property type="term" value="F:actin binding"/>
    <property type="evidence" value="ECO:0007669"/>
    <property type="project" value="UniProtKB-KW"/>
</dbReference>
<feature type="region of interest" description="Disordered" evidence="25">
    <location>
        <begin position="1131"/>
        <end position="1163"/>
    </location>
</feature>
<dbReference type="AlphaFoldDB" id="A0A4T0HPU5"/>
<evidence type="ECO:0000259" key="27">
    <source>
        <dbReference type="PROSITE" id="PS51731"/>
    </source>
</evidence>
<dbReference type="InterPro" id="IPR036291">
    <property type="entry name" value="NAD(P)-bd_dom_sf"/>
</dbReference>
<keyword evidence="21" id="KW-0009">Actin-binding</keyword>
<dbReference type="SMART" id="SM00859">
    <property type="entry name" value="Semialdhyde_dh"/>
    <property type="match status" value="1"/>
</dbReference>
<evidence type="ECO:0000256" key="22">
    <source>
        <dbReference type="ARBA" id="ARBA00023212"/>
    </source>
</evidence>
<dbReference type="SUPFAM" id="SSF53633">
    <property type="entry name" value="Carbamate kinase-like"/>
    <property type="match status" value="1"/>
</dbReference>
<name>A0A4T0HPU5_WALIC</name>
<evidence type="ECO:0000259" key="26">
    <source>
        <dbReference type="PROSITE" id="PS51263"/>
    </source>
</evidence>
<dbReference type="GO" id="GO:0005856">
    <property type="term" value="C:cytoskeleton"/>
    <property type="evidence" value="ECO:0007669"/>
    <property type="project" value="UniProtKB-SubCell"/>
</dbReference>
<dbReference type="Pfam" id="PF00696">
    <property type="entry name" value="AA_kinase"/>
    <property type="match status" value="1"/>
</dbReference>
<comment type="catalytic activity">
    <reaction evidence="24">
        <text>N-acetyl-L-glutamate + ATP = N-acetyl-L-glutamyl 5-phosphate + ADP</text>
        <dbReference type="Rhea" id="RHEA:14629"/>
        <dbReference type="ChEBI" id="CHEBI:30616"/>
        <dbReference type="ChEBI" id="CHEBI:44337"/>
        <dbReference type="ChEBI" id="CHEBI:57936"/>
        <dbReference type="ChEBI" id="CHEBI:456216"/>
        <dbReference type="EC" id="2.7.2.8"/>
    </reaction>
</comment>
<dbReference type="InterPro" id="IPR002108">
    <property type="entry name" value="ADF-H"/>
</dbReference>
<dbReference type="Proteomes" id="UP000306954">
    <property type="component" value="Unassembled WGS sequence"/>
</dbReference>
<evidence type="ECO:0000256" key="21">
    <source>
        <dbReference type="ARBA" id="ARBA00023203"/>
    </source>
</evidence>
<organism evidence="28 29">
    <name type="scientific">Wallemia ichthyophaga</name>
    <dbReference type="NCBI Taxonomy" id="245174"/>
    <lineage>
        <taxon>Eukaryota</taxon>
        <taxon>Fungi</taxon>
        <taxon>Dikarya</taxon>
        <taxon>Basidiomycota</taxon>
        <taxon>Wallemiomycotina</taxon>
        <taxon>Wallemiomycetes</taxon>
        <taxon>Wallemiales</taxon>
        <taxon>Wallemiaceae</taxon>
        <taxon>Wallemia</taxon>
    </lineage>
</organism>
<feature type="compositionally biased region" description="Acidic residues" evidence="25">
    <location>
        <begin position="1183"/>
        <end position="1195"/>
    </location>
</feature>
<evidence type="ECO:0000256" key="19">
    <source>
        <dbReference type="ARBA" id="ARBA00023002"/>
    </source>
</evidence>
<feature type="domain" description="ADF-H" evidence="26">
    <location>
        <begin position="78"/>
        <end position="206"/>
    </location>
</feature>
<feature type="compositionally biased region" description="Polar residues" evidence="25">
    <location>
        <begin position="1235"/>
        <end position="1245"/>
    </location>
</feature>
<reference evidence="28 29" key="1">
    <citation type="submission" date="2019-03" db="EMBL/GenBank/DDBJ databases">
        <title>Sequencing 23 genomes of Wallemia ichthyophaga.</title>
        <authorList>
            <person name="Gostincar C."/>
        </authorList>
    </citation>
    <scope>NUCLEOTIDE SEQUENCE [LARGE SCALE GENOMIC DNA]</scope>
    <source>
        <strain evidence="28 29">EXF-8621</strain>
    </source>
</reference>
<feature type="compositionally biased region" description="Basic and acidic residues" evidence="25">
    <location>
        <begin position="1196"/>
        <end position="1209"/>
    </location>
</feature>
<dbReference type="SUPFAM" id="SSF51735">
    <property type="entry name" value="NAD(P)-binding Rossmann-fold domains"/>
    <property type="match status" value="1"/>
</dbReference>
<dbReference type="InterPro" id="IPR001048">
    <property type="entry name" value="Asp/Glu/Uridylate_kinase"/>
</dbReference>
<keyword evidence="19" id="KW-0560">Oxidoreductase</keyword>
<dbReference type="InterPro" id="IPR000534">
    <property type="entry name" value="Semialdehyde_DH_NAD-bd"/>
</dbReference>
<dbReference type="GO" id="GO:0009966">
    <property type="term" value="P:regulation of signal transduction"/>
    <property type="evidence" value="ECO:0007669"/>
    <property type="project" value="InterPro"/>
</dbReference>
<dbReference type="NCBIfam" id="TIGR01850">
    <property type="entry name" value="argC"/>
    <property type="match status" value="1"/>
</dbReference>
<dbReference type="Gene3D" id="3.30.360.10">
    <property type="entry name" value="Dihydrodipicolinate Reductase, domain 2"/>
    <property type="match status" value="1"/>
</dbReference>
<dbReference type="Gene3D" id="3.40.50.720">
    <property type="entry name" value="NAD(P)-binding Rossmann-like Domain"/>
    <property type="match status" value="1"/>
</dbReference>
<evidence type="ECO:0000256" key="23">
    <source>
        <dbReference type="ARBA" id="ARBA00023268"/>
    </source>
</evidence>
<evidence type="ECO:0000256" key="18">
    <source>
        <dbReference type="ARBA" id="ARBA00022946"/>
    </source>
</evidence>
<dbReference type="GO" id="GO:0003991">
    <property type="term" value="F:acetylglutamate kinase activity"/>
    <property type="evidence" value="ECO:0007669"/>
    <property type="project" value="UniProtKB-EC"/>
</dbReference>
<dbReference type="CDD" id="cd04252">
    <property type="entry name" value="AAK_NAGK-fArgBP"/>
    <property type="match status" value="1"/>
</dbReference>
<keyword evidence="10" id="KW-0055">Arginine biosynthesis</keyword>
<dbReference type="EC" id="2.7.2.8" evidence="8"/>
<dbReference type="CDD" id="cd24149">
    <property type="entry name" value="AGPR_N_ARG5_6_like"/>
    <property type="match status" value="1"/>
</dbReference>
<dbReference type="PROSITE" id="PS51731">
    <property type="entry name" value="GNAT_NAGS"/>
    <property type="match status" value="1"/>
</dbReference>
<gene>
    <name evidence="28" type="ORF">E3P90_00398</name>
</gene>
<dbReference type="FunFam" id="3.40.630.30:FF:000029">
    <property type="entry name" value="Bifunctional acetylglutamate kinase/N-acetyl-gamma-glutamyl-phosphate reductase"/>
    <property type="match status" value="1"/>
</dbReference>
<dbReference type="CDD" id="cd11284">
    <property type="entry name" value="ADF_Twf-C_like"/>
    <property type="match status" value="1"/>
</dbReference>
<evidence type="ECO:0000256" key="12">
    <source>
        <dbReference type="ARBA" id="ARBA00022679"/>
    </source>
</evidence>
<dbReference type="SUPFAM" id="SSF55347">
    <property type="entry name" value="Glyceraldehyde-3-phosphate dehydrogenase-like, C-terminal domain"/>
    <property type="match status" value="1"/>
</dbReference>
<dbReference type="PANTHER" id="PTHR23342:SF0">
    <property type="entry name" value="N-ACETYLGLUTAMATE SYNTHASE, MITOCHONDRIAL"/>
    <property type="match status" value="1"/>
</dbReference>
<comment type="pathway">
    <text evidence="4">Amino-acid biosynthesis; L-arginine biosynthesis; N(2)-acetyl-L-ornithine from L-glutamate: step 3/4.</text>
</comment>
<dbReference type="InterPro" id="IPR007062">
    <property type="entry name" value="PPI-2"/>
</dbReference>
<comment type="subcellular location">
    <subcellularLocation>
        <location evidence="2">Cytoplasm</location>
        <location evidence="2">Cytoskeleton</location>
    </subcellularLocation>
    <subcellularLocation>
        <location evidence="1">Mitochondrion</location>
    </subcellularLocation>
</comment>
<dbReference type="FunFam" id="3.40.20.10:FF:000007">
    <property type="entry name" value="Twinfilin-1 isoform 1"/>
    <property type="match status" value="1"/>
</dbReference>
<evidence type="ECO:0000256" key="1">
    <source>
        <dbReference type="ARBA" id="ARBA00004173"/>
    </source>
</evidence>
<evidence type="ECO:0000256" key="17">
    <source>
        <dbReference type="ARBA" id="ARBA00022857"/>
    </source>
</evidence>
<evidence type="ECO:0000256" key="13">
    <source>
        <dbReference type="ARBA" id="ARBA00022737"/>
    </source>
</evidence>
<dbReference type="NCBIfam" id="TIGR00761">
    <property type="entry name" value="argB"/>
    <property type="match status" value="1"/>
</dbReference>
<dbReference type="InterPro" id="IPR006855">
    <property type="entry name" value="Vertebrate-like_GNAT_dom"/>
</dbReference>
<dbReference type="Pfam" id="PF22698">
    <property type="entry name" value="Semialdhyde_dhC_1"/>
    <property type="match status" value="1"/>
</dbReference>
<comment type="pathway">
    <text evidence="3">Amino-acid biosynthesis; L-arginine biosynthesis; N(2)-acetyl-L-ornithine from L-glutamate: step 2/4.</text>
</comment>
<evidence type="ECO:0000256" key="6">
    <source>
        <dbReference type="ARBA" id="ARBA00007239"/>
    </source>
</evidence>
<comment type="similarity">
    <text evidence="6">In the C-terminal section; belongs to the NAGSA dehydrogenase family.</text>
</comment>
<dbReference type="CDD" id="cd04263">
    <property type="entry name" value="DUF619-NAGK-FABP"/>
    <property type="match status" value="1"/>
</dbReference>
<dbReference type="HAMAP" id="MF_00150">
    <property type="entry name" value="ArgC_type1"/>
    <property type="match status" value="1"/>
</dbReference>
<dbReference type="Pfam" id="PF01118">
    <property type="entry name" value="Semialdhyde_dh"/>
    <property type="match status" value="1"/>
</dbReference>
<evidence type="ECO:0000256" key="15">
    <source>
        <dbReference type="ARBA" id="ARBA00022777"/>
    </source>
</evidence>
<dbReference type="PANTHER" id="PTHR23342">
    <property type="entry name" value="N-ACETYLGLUTAMATE SYNTHASE"/>
    <property type="match status" value="1"/>
</dbReference>
<dbReference type="UniPathway" id="UPA00068">
    <property type="reaction ID" value="UER00107"/>
</dbReference>
<evidence type="ECO:0000256" key="3">
    <source>
        <dbReference type="ARBA" id="ARBA00004828"/>
    </source>
</evidence>
<keyword evidence="14" id="KW-0547">Nucleotide-binding</keyword>
<dbReference type="SMART" id="SM00102">
    <property type="entry name" value="ADF"/>
    <property type="match status" value="1"/>
</dbReference>
<evidence type="ECO:0000256" key="10">
    <source>
        <dbReference type="ARBA" id="ARBA00022571"/>
    </source>
</evidence>
<dbReference type="GO" id="GO:0003942">
    <property type="term" value="F:N-acetyl-gamma-glutamyl-phosphate reductase activity"/>
    <property type="evidence" value="ECO:0007669"/>
    <property type="project" value="InterPro"/>
</dbReference>
<keyword evidence="20" id="KW-0496">Mitochondrion</keyword>
<accession>A0A4T0HPU5</accession>
<keyword evidence="15" id="KW-0418">Kinase</keyword>
<protein>
    <recommendedName>
        <fullName evidence="8">acetylglutamate kinase</fullName>
        <ecNumber evidence="8">2.7.2.8</ecNumber>
    </recommendedName>
</protein>
<dbReference type="Pfam" id="PF04768">
    <property type="entry name" value="NAT"/>
    <property type="match status" value="1"/>
</dbReference>
<dbReference type="InterPro" id="IPR036393">
    <property type="entry name" value="AceGlu_kinase-like_sf"/>
</dbReference>
<dbReference type="Pfam" id="PF00241">
    <property type="entry name" value="Cofilin_ADF"/>
    <property type="match status" value="1"/>
</dbReference>
<keyword evidence="23" id="KW-0511">Multifunctional enzyme</keyword>
<keyword evidence="16" id="KW-0067">ATP-binding</keyword>
<dbReference type="EMBL" id="SPOF01000003">
    <property type="protein sequence ID" value="TIB16719.1"/>
    <property type="molecule type" value="Genomic_DNA"/>
</dbReference>
<evidence type="ECO:0000256" key="16">
    <source>
        <dbReference type="ARBA" id="ARBA00022840"/>
    </source>
</evidence>
<evidence type="ECO:0000256" key="7">
    <source>
        <dbReference type="ARBA" id="ARBA00009557"/>
    </source>
</evidence>
<comment type="caution">
    <text evidence="28">The sequence shown here is derived from an EMBL/GenBank/DDBJ whole genome shotgun (WGS) entry which is preliminary data.</text>
</comment>
<sequence>MIYSSSRASLEKQLGSQFFIKTDFIDDIKQFSEDADAPTHPFKVIQEADKPYSEKERQLNEIDDLIKSSGSLSKVTQSIKFNWNEDVTQALNEIVNNEHNFVQCGIDMKTETIILESKKNVELVNVRDNISTDEPRYTLYKMKGGDYIFIYTCPPTSNIKSRMLYSSSATNFPSSIQSTFTIVIKKKLETNDPAELSDVHINAELNPTKASTITEEIKFTKRALTGASKRSLSVTPRLCTFKSDLSHRDQLLHLLSNISSRQEIERYLRVFSSTTNKNFAVIKVGGAITTSPDLIHSLAVLHKLGLHPVVLHGAGPQLNQKLEDAGVVPDYIDGIRITDPKTLQIARETFLEENLRMCDELEKLGSRARPIPAGVFTASYLDKDKYGYVGKIDKVNKEPIEAAIKAGYLPILTSIAETADGQLLNVNADVAAGELSKSLEPLKIVYLNEKGGIFHGVSNELLETINLDEEYDGLMKEEWVRYGTKLKLREIKDLLDHLPRSSSVAIISADQLQKELFTDSGAGTLIRRGYKLFKSSSIEEVGTEKLRKVLEEREPEIKSGLKTASEFFADLKQHPYTIYGDEPQDVVAIVSHPEGEVPVLRAFLPSTNGVLNNVVENVWAQLRKNYRKLFWAARADDELRAWHFEKADGSFTRAGGSLFWYGAQSISEVEQTVKEFENKGRIERSFLPVGPPPASRRTLMTSARPSVTQAVAMQMKARRGYATEAPKSKKVALIGARGYTGQNLVSLLNAHPNIDLVAVSSRELAGKSLQGYDKSNVQYEALGPKECAEMERRADVDAFIMALPNGVCKPFVDAITSAREAREGKGSVIVDLSADMRFEDSWTYGLPELYGRDEIKQSTLISNPGCYATNTQLLLAPLLPYLKQGNQPTVFGMSGYSGAGTKTGEKDSNGVPVTLPKMDDVALGGACKPYALTDHIHEREAGFHLSKLGAGGINVAFTPIVGPWFQGIVSVASLPLERDLRASDVRKLYEDRYQNEKLIKFINEVPTIPDIAGRHGWIGGGVQVHSKGERVVVVGALDNLLKGAATQCMQNLNIALGLDDNLILRAIIIMKSILKNTQAEQQHRDDHGLTWDEDNIAVTEAQKDSTMKVTEPKTPYVKYNAETDTVENINDIPGLTLDSHRSPSSPPSTSPSSRSASFSLPPEHIDDVRSELRGQQRIVNTGTEDEHEYGDETEQDVEKHKDFEKKRGKHYSNEAEAMRKAAALIAKEDDDDDNNPVTNASALDL</sequence>
<feature type="region of interest" description="Disordered" evidence="25">
    <location>
        <begin position="1179"/>
        <end position="1209"/>
    </location>
</feature>
<dbReference type="InterPro" id="IPR058924">
    <property type="entry name" value="AGPR_dimerisation_dom"/>
</dbReference>
<dbReference type="Gene3D" id="3.40.20.10">
    <property type="entry name" value="Severin"/>
    <property type="match status" value="1"/>
</dbReference>
<keyword evidence="18" id="KW-0809">Transit peptide</keyword>
<keyword evidence="13" id="KW-0677">Repeat</keyword>
<evidence type="ECO:0000256" key="4">
    <source>
        <dbReference type="ARBA" id="ARBA00004862"/>
    </source>
</evidence>
<dbReference type="InterPro" id="IPR041734">
    <property type="entry name" value="NAGK-fArgBP"/>
</dbReference>
<dbReference type="GO" id="GO:0006526">
    <property type="term" value="P:L-arginine biosynthetic process"/>
    <property type="evidence" value="ECO:0007669"/>
    <property type="project" value="UniProtKB-UniPathway"/>
</dbReference>
<dbReference type="Gene3D" id="3.40.630.30">
    <property type="match status" value="1"/>
</dbReference>
<dbReference type="PROSITE" id="PS51263">
    <property type="entry name" value="ADF_H"/>
    <property type="match status" value="1"/>
</dbReference>
<keyword evidence="11" id="KW-0028">Amino-acid biosynthesis</keyword>
<evidence type="ECO:0000313" key="28">
    <source>
        <dbReference type="EMBL" id="TIB16719.1"/>
    </source>
</evidence>
<evidence type="ECO:0000256" key="2">
    <source>
        <dbReference type="ARBA" id="ARBA00004245"/>
    </source>
</evidence>
<evidence type="ECO:0000256" key="9">
    <source>
        <dbReference type="ARBA" id="ARBA00022490"/>
    </source>
</evidence>
<evidence type="ECO:0000256" key="24">
    <source>
        <dbReference type="ARBA" id="ARBA00048141"/>
    </source>
</evidence>
<dbReference type="GO" id="GO:0004864">
    <property type="term" value="F:protein phosphatase inhibitor activity"/>
    <property type="evidence" value="ECO:0007669"/>
    <property type="project" value="InterPro"/>
</dbReference>
<evidence type="ECO:0000256" key="5">
    <source>
        <dbReference type="ARBA" id="ARBA00006830"/>
    </source>
</evidence>
<comment type="similarity">
    <text evidence="5">In the N-terminal section; belongs to the acetylglutamate kinase family.</text>
</comment>
<dbReference type="GO" id="GO:0005759">
    <property type="term" value="C:mitochondrial matrix"/>
    <property type="evidence" value="ECO:0007669"/>
    <property type="project" value="TreeGrafter"/>
</dbReference>
<proteinExistence type="inferred from homology"/>
<feature type="region of interest" description="Disordered" evidence="25">
    <location>
        <begin position="1226"/>
        <end position="1245"/>
    </location>
</feature>
<dbReference type="GO" id="GO:0070401">
    <property type="term" value="F:NADP+ binding"/>
    <property type="evidence" value="ECO:0007669"/>
    <property type="project" value="InterPro"/>
</dbReference>
<evidence type="ECO:0000256" key="11">
    <source>
        <dbReference type="ARBA" id="ARBA00022605"/>
    </source>
</evidence>
<feature type="domain" description="N-acetyltransferase" evidence="27">
    <location>
        <begin position="530"/>
        <end position="684"/>
    </location>
</feature>
<dbReference type="InterPro" id="IPR000706">
    <property type="entry name" value="AGPR_type-1"/>
</dbReference>
<evidence type="ECO:0000256" key="20">
    <source>
        <dbReference type="ARBA" id="ARBA00023128"/>
    </source>
</evidence>
<evidence type="ECO:0000256" key="14">
    <source>
        <dbReference type="ARBA" id="ARBA00022741"/>
    </source>
</evidence>
<evidence type="ECO:0000313" key="29">
    <source>
        <dbReference type="Proteomes" id="UP000306954"/>
    </source>
</evidence>
<dbReference type="InterPro" id="IPR029006">
    <property type="entry name" value="ADF-H/Gelsolin-like_dom_sf"/>
</dbReference>
<dbReference type="FunFam" id="3.40.1160.10:FF:000046">
    <property type="entry name" value="N-acetylglutamate kinase / N-acetylglutamate synthase"/>
    <property type="match status" value="1"/>
</dbReference>
<dbReference type="GO" id="GO:0005524">
    <property type="term" value="F:ATP binding"/>
    <property type="evidence" value="ECO:0007669"/>
    <property type="project" value="UniProtKB-KW"/>
</dbReference>
<dbReference type="GO" id="GO:0051287">
    <property type="term" value="F:NAD binding"/>
    <property type="evidence" value="ECO:0007669"/>
    <property type="project" value="InterPro"/>
</dbReference>
<keyword evidence="22" id="KW-0206">Cytoskeleton</keyword>